<comment type="caution">
    <text evidence="2">The sequence shown here is derived from an EMBL/GenBank/DDBJ whole genome shotgun (WGS) entry which is preliminary data.</text>
</comment>
<dbReference type="AlphaFoldDB" id="A0A1V4IZP7"/>
<feature type="transmembrane region" description="Helical" evidence="1">
    <location>
        <begin position="69"/>
        <end position="91"/>
    </location>
</feature>
<sequence>MKNKDNTLAIGIAILFEIIAISTVIIKIISKQWNDMHLLFLVIICLTLPFVITYIANKYNFVLPSSFQLVSVSFILLAQYFGEFIQLYTTFSWWDLFLHGCFGCYAPIIGLHLITGITTWDSGVTKKRFVIFSGIIAFCFTLAVGVLWEIFEFLGDYFLKTGMTTGGLEDTMTDLIIKTLFALATTSIYCYKKLKNSKY</sequence>
<feature type="transmembrane region" description="Helical" evidence="1">
    <location>
        <begin position="129"/>
        <end position="151"/>
    </location>
</feature>
<dbReference type="Proteomes" id="UP000191056">
    <property type="component" value="Unassembled WGS sequence"/>
</dbReference>
<keyword evidence="1" id="KW-0812">Transmembrane</keyword>
<reference evidence="2 3" key="1">
    <citation type="submission" date="2017-03" db="EMBL/GenBank/DDBJ databases">
        <title>Genome sequence of Clostridium chromiireducens DSM 23318.</title>
        <authorList>
            <person name="Poehlein A."/>
            <person name="Daniel R."/>
        </authorList>
    </citation>
    <scope>NUCLEOTIDE SEQUENCE [LARGE SCALE GENOMIC DNA]</scope>
    <source>
        <strain evidence="2 3">DSM 23318</strain>
    </source>
</reference>
<dbReference type="EMBL" id="MZGT01000008">
    <property type="protein sequence ID" value="OPJ65396.1"/>
    <property type="molecule type" value="Genomic_DNA"/>
</dbReference>
<evidence type="ECO:0000313" key="3">
    <source>
        <dbReference type="Proteomes" id="UP000191056"/>
    </source>
</evidence>
<dbReference type="STRING" id="225345.CLCHR_07860"/>
<feature type="transmembrane region" description="Helical" evidence="1">
    <location>
        <begin position="97"/>
        <end position="117"/>
    </location>
</feature>
<evidence type="ECO:0000256" key="1">
    <source>
        <dbReference type="SAM" id="Phobius"/>
    </source>
</evidence>
<keyword evidence="3" id="KW-1185">Reference proteome</keyword>
<organism evidence="2 3">
    <name type="scientific">Clostridium chromiireducens</name>
    <dbReference type="NCBI Taxonomy" id="225345"/>
    <lineage>
        <taxon>Bacteria</taxon>
        <taxon>Bacillati</taxon>
        <taxon>Bacillota</taxon>
        <taxon>Clostridia</taxon>
        <taxon>Eubacteriales</taxon>
        <taxon>Clostridiaceae</taxon>
        <taxon>Clostridium</taxon>
    </lineage>
</organism>
<accession>A0A1V4IZP7</accession>
<evidence type="ECO:0008006" key="4">
    <source>
        <dbReference type="Google" id="ProtNLM"/>
    </source>
</evidence>
<protein>
    <recommendedName>
        <fullName evidence="4">DUF2238 domain-containing protein</fullName>
    </recommendedName>
</protein>
<dbReference type="OrthoDB" id="4966203at2"/>
<dbReference type="InterPro" id="IPR014509">
    <property type="entry name" value="YjdF-like"/>
</dbReference>
<name>A0A1V4IZP7_9CLOT</name>
<feature type="transmembrane region" description="Helical" evidence="1">
    <location>
        <begin position="36"/>
        <end position="57"/>
    </location>
</feature>
<feature type="transmembrane region" description="Helical" evidence="1">
    <location>
        <begin position="171"/>
        <end position="191"/>
    </location>
</feature>
<feature type="transmembrane region" description="Helical" evidence="1">
    <location>
        <begin position="7"/>
        <end position="30"/>
    </location>
</feature>
<dbReference type="Pfam" id="PF09997">
    <property type="entry name" value="DUF2238"/>
    <property type="match status" value="1"/>
</dbReference>
<proteinExistence type="predicted"/>
<keyword evidence="1" id="KW-1133">Transmembrane helix</keyword>
<evidence type="ECO:0000313" key="2">
    <source>
        <dbReference type="EMBL" id="OPJ65396.1"/>
    </source>
</evidence>
<keyword evidence="1" id="KW-0472">Membrane</keyword>
<dbReference type="RefSeq" id="WP_079438381.1">
    <property type="nucleotide sequence ID" value="NZ_MZGT01000008.1"/>
</dbReference>
<gene>
    <name evidence="2" type="ORF">CLCHR_07860</name>
</gene>